<keyword evidence="3 4" id="KW-0067">ATP-binding</keyword>
<dbReference type="Gene3D" id="3.40.50.300">
    <property type="entry name" value="P-loop containing nucleotide triphosphate hydrolases"/>
    <property type="match status" value="3"/>
</dbReference>
<keyword evidence="9" id="KW-1185">Reference proteome</keyword>
<evidence type="ECO:0000256" key="5">
    <source>
        <dbReference type="SAM" id="Phobius"/>
    </source>
</evidence>
<dbReference type="InterPro" id="IPR027417">
    <property type="entry name" value="P-loop_NTPase"/>
</dbReference>
<evidence type="ECO:0000259" key="7">
    <source>
        <dbReference type="PROSITE" id="PS50901"/>
    </source>
</evidence>
<dbReference type="SUPFAM" id="SSF49879">
    <property type="entry name" value="SMAD/FHA domain"/>
    <property type="match status" value="1"/>
</dbReference>
<dbReference type="OrthoDB" id="9807790at2"/>
<dbReference type="Pfam" id="PF01580">
    <property type="entry name" value="FtsK_SpoIIIE"/>
    <property type="match status" value="2"/>
</dbReference>
<dbReference type="Proteomes" id="UP000249522">
    <property type="component" value="Unassembled WGS sequence"/>
</dbReference>
<feature type="binding site" evidence="4">
    <location>
        <begin position="712"/>
        <end position="719"/>
    </location>
    <ligand>
        <name>ATP</name>
        <dbReference type="ChEBI" id="CHEBI:30616"/>
    </ligand>
</feature>
<gene>
    <name evidence="8" type="primary">essC</name>
    <name evidence="8" type="ORF">DNH61_16580</name>
</gene>
<dbReference type="InterPro" id="IPR002543">
    <property type="entry name" value="FtsK_dom"/>
</dbReference>
<name>A0A2W1L6J6_9BACL</name>
<evidence type="ECO:0000256" key="1">
    <source>
        <dbReference type="ARBA" id="ARBA00022737"/>
    </source>
</evidence>
<dbReference type="GO" id="GO:0005524">
    <property type="term" value="F:ATP binding"/>
    <property type="evidence" value="ECO:0007669"/>
    <property type="project" value="UniProtKB-UniRule"/>
</dbReference>
<evidence type="ECO:0000313" key="8">
    <source>
        <dbReference type="EMBL" id="PZD94583.1"/>
    </source>
</evidence>
<dbReference type="GO" id="GO:0016020">
    <property type="term" value="C:membrane"/>
    <property type="evidence" value="ECO:0007669"/>
    <property type="project" value="UniProtKB-SubCell"/>
</dbReference>
<dbReference type="InterPro" id="IPR008984">
    <property type="entry name" value="SMAD_FHA_dom_sf"/>
</dbReference>
<dbReference type="Pfam" id="PF00498">
    <property type="entry name" value="FHA"/>
    <property type="match status" value="1"/>
</dbReference>
<protein>
    <submittedName>
        <fullName evidence="8">Type VII secretion protein EssC</fullName>
    </submittedName>
</protein>
<dbReference type="NCBIfam" id="TIGR03928">
    <property type="entry name" value="T7_EssCb_Firm"/>
    <property type="match status" value="1"/>
</dbReference>
<sequence>MQLSLLTETRIYSSVLPAKQKGQYWVTHTNSKGEEERVISVEGLEGSWILKSNRHAVILDSQNRKVREVAVEPMNIYNIKLTRTEEHVVLFAEPLSDDRKVFRKLMLPAEGRLSIGRGEGCDLRYNNPYMSSRHAELILKDGTLSVRDCESANGTFVDGVNVTDKLVSPGDTIYMVGLKIVIGRGYIAVNNPDGQLTYKDGVFKPFLKQEAVSSDEDDDDFGDEDASKQLFYRSPRFKRDIEKKEFKIDPPPSMGNMEQMPLMLMLGPSLTMGMAAMFTGLFTLYNVMYNGGNMMNSMPMLVMSFSMLIGTILWPIMTRRYEGKKRREKEKERQDKYRKYLEQLRREFTNEVEHQREILHENHLPVAHCVNRIRNRERNLWERTHRQNDFLKVRLGIGRLPLSADFRFPEKRFSLDDDVLQEELQQLADEPKVLEQVPISLAMTEDWVSGLIGSRELVTEAAKGLILQLAALHSYDELKMVFLYDPKEQEQWGFVKWLPHVWNNERELRFVANSPAEVKQLSAFFEKEIAVREELTADEDLKDISPHYVIFCASKQLADKAEMVSQILKLKQNFGFSLVHLYDELMNLPKECSLVVEYDEGISKIYDKDDISGSYIAFQPDEYDRRDELDLAIRLANIQLNSSASLYKLPTMMTFLEMFGVGKIEHLNALTRWRDNDPTLSLETPIGIDTNGDIFKLDLHERFHGPHGLIAGMTGSGKSEFIMTFILSLAVNYHPHEVAFILIDYKGGGMANAFSTLPHLAGTITNLDGAAVKRSLISIQSELKRRQSIFSDTSKSLGMSNMDIYQYQKLFREGKVSEPLQHLFIISDEFAELKTQQPEFMEQLVSAARIGRSLGVHLILATQKPSGVVDDQIWSNSRFRICLKVQEKADSMDVIKRPDAASLSVTGRFYVQVGFNELFELGQSGWGGAPYYPTDRLEKNEDDSVAVVDNLGRIVKQVKLDKRKAMFRNPPKQLDEVNKYLASIADEEGITVRSLWLDPIPALIYRDELKQKYAAWQAEPFVLNPLIGEVDDPVNQRQLPMTFPLSQEGNAVIYGSAGSGKTTFLTTLVTAMLEEHTPDEVNFYMLDFASETLRAFEKAPHVGDVLVSHETEKIQNLFKMLLREMDQRKKRFADYGGDFASYRKSSGEAVPAIVLIIHNFSAFTELYEDMEETIALLTREGLKYGIFFVVTALNTGAVRYRILQNFKQLFVLQLNDQSDYSGVLGNVDGVYPSKLKGRGIYKTDRVYEFQLAHLERGSDQPFDAIRRISAKLAAEWGKPGAVRIPILPDRVDSAYLADELGRQSGFRLPVGIEKSSLKVASADFDSAYISLVLSQNNDRADFAQGLAELYAHRGSGTLLVLDPEEQFIEDAAAGYSLVSGTAGLEEAVVGLFQMLVTRNNTYKDAQEAGEPAPVFDKQTCLIVSLSGLLMRISADAQDKLKVLLERGERAYNVQFIICDSAPQISAVAYEAWYKNKVSLDQGIWLGNGITDQYQFKLAKMSGDLYQDIGDDFGYVIHKGRPTLVKLLTSIHYNAEVTEDG</sequence>
<dbReference type="EMBL" id="QKRB01000051">
    <property type="protein sequence ID" value="PZD94583.1"/>
    <property type="molecule type" value="Genomic_DNA"/>
</dbReference>
<feature type="binding site" evidence="4">
    <location>
        <begin position="1055"/>
        <end position="1062"/>
    </location>
    <ligand>
        <name>ATP</name>
        <dbReference type="ChEBI" id="CHEBI:30616"/>
    </ligand>
</feature>
<dbReference type="SMART" id="SM00240">
    <property type="entry name" value="FHA"/>
    <property type="match status" value="1"/>
</dbReference>
<comment type="caution">
    <text evidence="8">The sequence shown here is derived from an EMBL/GenBank/DDBJ whole genome shotgun (WGS) entry which is preliminary data.</text>
</comment>
<dbReference type="PANTHER" id="PTHR22683:SF1">
    <property type="entry name" value="TYPE VII SECRETION SYSTEM PROTEIN ESSC"/>
    <property type="match status" value="1"/>
</dbReference>
<feature type="transmembrane region" description="Helical" evidence="5">
    <location>
        <begin position="297"/>
        <end position="317"/>
    </location>
</feature>
<dbReference type="GO" id="GO:0003677">
    <property type="term" value="F:DNA binding"/>
    <property type="evidence" value="ECO:0007669"/>
    <property type="project" value="InterPro"/>
</dbReference>
<feature type="domain" description="FtsK" evidence="7">
    <location>
        <begin position="692"/>
        <end position="892"/>
    </location>
</feature>
<keyword evidence="5" id="KW-1133">Transmembrane helix</keyword>
<dbReference type="InterPro" id="IPR050206">
    <property type="entry name" value="FtsK/SpoIIIE/SftA"/>
</dbReference>
<feature type="domain" description="FtsK" evidence="7">
    <location>
        <begin position="1038"/>
        <end position="1221"/>
    </location>
</feature>
<proteinExistence type="predicted"/>
<keyword evidence="5" id="KW-0812">Transmembrane</keyword>
<evidence type="ECO:0000259" key="6">
    <source>
        <dbReference type="PROSITE" id="PS50006"/>
    </source>
</evidence>
<organism evidence="8 9">
    <name type="scientific">Paenibacillus sambharensis</name>
    <dbReference type="NCBI Taxonomy" id="1803190"/>
    <lineage>
        <taxon>Bacteria</taxon>
        <taxon>Bacillati</taxon>
        <taxon>Bacillota</taxon>
        <taxon>Bacilli</taxon>
        <taxon>Bacillales</taxon>
        <taxon>Paenibacillaceae</taxon>
        <taxon>Paenibacillus</taxon>
    </lineage>
</organism>
<dbReference type="RefSeq" id="WP_111147805.1">
    <property type="nucleotide sequence ID" value="NZ_QKRB01000051.1"/>
</dbReference>
<accession>A0A2W1L6J6</accession>
<dbReference type="SUPFAM" id="SSF52540">
    <property type="entry name" value="P-loop containing nucleoside triphosphate hydrolases"/>
    <property type="match status" value="2"/>
</dbReference>
<evidence type="ECO:0000256" key="2">
    <source>
        <dbReference type="ARBA" id="ARBA00022741"/>
    </source>
</evidence>
<dbReference type="PROSITE" id="PS50006">
    <property type="entry name" value="FHA_DOMAIN"/>
    <property type="match status" value="1"/>
</dbReference>
<dbReference type="InterPro" id="IPR023839">
    <property type="entry name" value="Firmicutes_EssC_C"/>
</dbReference>
<keyword evidence="2 4" id="KW-0547">Nucleotide-binding</keyword>
<dbReference type="PROSITE" id="PS50901">
    <property type="entry name" value="FTSK"/>
    <property type="match status" value="2"/>
</dbReference>
<dbReference type="CDD" id="cd00060">
    <property type="entry name" value="FHA"/>
    <property type="match status" value="1"/>
</dbReference>
<evidence type="ECO:0000256" key="4">
    <source>
        <dbReference type="PROSITE-ProRule" id="PRU00289"/>
    </source>
</evidence>
<keyword evidence="1" id="KW-0677">Repeat</keyword>
<dbReference type="InterPro" id="IPR000253">
    <property type="entry name" value="FHA_dom"/>
</dbReference>
<feature type="domain" description="FHA" evidence="6">
    <location>
        <begin position="113"/>
        <end position="162"/>
    </location>
</feature>
<reference evidence="8 9" key="1">
    <citation type="submission" date="2018-06" db="EMBL/GenBank/DDBJ databases">
        <title>Paenibacillus imtechensis sp. nov.</title>
        <authorList>
            <person name="Pinnaka A.K."/>
            <person name="Singh H."/>
            <person name="Kaur M."/>
        </authorList>
    </citation>
    <scope>NUCLEOTIDE SEQUENCE [LARGE SCALE GENOMIC DNA]</scope>
    <source>
        <strain evidence="8 9">SMB1</strain>
    </source>
</reference>
<keyword evidence="5" id="KW-0472">Membrane</keyword>
<evidence type="ECO:0000313" key="9">
    <source>
        <dbReference type="Proteomes" id="UP000249522"/>
    </source>
</evidence>
<evidence type="ECO:0000256" key="3">
    <source>
        <dbReference type="ARBA" id="ARBA00022840"/>
    </source>
</evidence>
<dbReference type="PANTHER" id="PTHR22683">
    <property type="entry name" value="SPORULATION PROTEIN RELATED"/>
    <property type="match status" value="1"/>
</dbReference>
<dbReference type="Gene3D" id="2.60.200.20">
    <property type="match status" value="1"/>
</dbReference>
<feature type="transmembrane region" description="Helical" evidence="5">
    <location>
        <begin position="262"/>
        <end position="285"/>
    </location>
</feature>